<protein>
    <submittedName>
        <fullName evidence="2">Uncharacterized protein</fullName>
    </submittedName>
</protein>
<feature type="compositionally biased region" description="Polar residues" evidence="1">
    <location>
        <begin position="43"/>
        <end position="56"/>
    </location>
</feature>
<proteinExistence type="predicted"/>
<keyword evidence="3" id="KW-1185">Reference proteome</keyword>
<accession>A0A4V3SFT1</accession>
<sequence length="144" mass="16942">MRHINQLRPNHMQTQYRQEAEEFQWDILLDTFGLDDENVRPLESSQNMTASHSLQIGPNRKRKRPSWLQVNPKRKNDDQIQAVRKQLQIGKGVNTAAHQPSVQRNNRVVKQCRTSTPTRRNHVRFHHVQASSKVKIVHMHFTPT</sequence>
<reference evidence="2 3" key="1">
    <citation type="journal article" date="2019" name="BMC Genomics">
        <title>New insights from Opisthorchis felineus genome: update on genomics of the epidemiologically important liver flukes.</title>
        <authorList>
            <person name="Ershov N.I."/>
            <person name="Mordvinov V.A."/>
            <person name="Prokhortchouk E.B."/>
            <person name="Pakharukova M.Y."/>
            <person name="Gunbin K.V."/>
            <person name="Ustyantsev K."/>
            <person name="Genaev M.A."/>
            <person name="Blinov A.G."/>
            <person name="Mazur A."/>
            <person name="Boulygina E."/>
            <person name="Tsygankova S."/>
            <person name="Khrameeva E."/>
            <person name="Chekanov N."/>
            <person name="Fan G."/>
            <person name="Xiao A."/>
            <person name="Zhang H."/>
            <person name="Xu X."/>
            <person name="Yang H."/>
            <person name="Solovyev V."/>
            <person name="Lee S.M."/>
            <person name="Liu X."/>
            <person name="Afonnikov D.A."/>
            <person name="Skryabin K.G."/>
        </authorList>
    </citation>
    <scope>NUCLEOTIDE SEQUENCE [LARGE SCALE GENOMIC DNA]</scope>
    <source>
        <strain evidence="2">AK-0245</strain>
        <tissue evidence="2">Whole organism</tissue>
    </source>
</reference>
<dbReference type="STRING" id="147828.A0A4V3SFT1"/>
<organism evidence="2 3">
    <name type="scientific">Opisthorchis felineus</name>
    <dbReference type="NCBI Taxonomy" id="147828"/>
    <lineage>
        <taxon>Eukaryota</taxon>
        <taxon>Metazoa</taxon>
        <taxon>Spiralia</taxon>
        <taxon>Lophotrochozoa</taxon>
        <taxon>Platyhelminthes</taxon>
        <taxon>Trematoda</taxon>
        <taxon>Digenea</taxon>
        <taxon>Opisthorchiida</taxon>
        <taxon>Opisthorchiata</taxon>
        <taxon>Opisthorchiidae</taxon>
        <taxon>Opisthorchis</taxon>
    </lineage>
</organism>
<name>A0A4V3SFT1_OPIFE</name>
<gene>
    <name evidence="2" type="ORF">CRM22_003658</name>
</gene>
<evidence type="ECO:0000313" key="2">
    <source>
        <dbReference type="EMBL" id="TGZ69584.1"/>
    </source>
</evidence>
<dbReference type="EMBL" id="SJOL01005945">
    <property type="protein sequence ID" value="TGZ69584.1"/>
    <property type="molecule type" value="Genomic_DNA"/>
</dbReference>
<comment type="caution">
    <text evidence="2">The sequence shown here is derived from an EMBL/GenBank/DDBJ whole genome shotgun (WGS) entry which is preliminary data.</text>
</comment>
<dbReference type="AlphaFoldDB" id="A0A4V3SFT1"/>
<feature type="region of interest" description="Disordered" evidence="1">
    <location>
        <begin position="42"/>
        <end position="79"/>
    </location>
</feature>
<evidence type="ECO:0000313" key="3">
    <source>
        <dbReference type="Proteomes" id="UP000308267"/>
    </source>
</evidence>
<dbReference type="Proteomes" id="UP000308267">
    <property type="component" value="Unassembled WGS sequence"/>
</dbReference>
<dbReference type="OrthoDB" id="10448916at2759"/>
<evidence type="ECO:0000256" key="1">
    <source>
        <dbReference type="SAM" id="MobiDB-lite"/>
    </source>
</evidence>